<keyword evidence="2" id="KW-1185">Reference proteome</keyword>
<gene>
    <name evidence="1" type="ORF">BCR37DRAFT_128008</name>
</gene>
<comment type="caution">
    <text evidence="1">The sequence shown here is derived from an EMBL/GenBank/DDBJ whole genome shotgun (WGS) entry which is preliminary data.</text>
</comment>
<accession>A0A1Y2FW26</accession>
<dbReference type="GeneID" id="63782646"/>
<organism evidence="1 2">
    <name type="scientific">Protomyces lactucae-debilis</name>
    <dbReference type="NCBI Taxonomy" id="2754530"/>
    <lineage>
        <taxon>Eukaryota</taxon>
        <taxon>Fungi</taxon>
        <taxon>Dikarya</taxon>
        <taxon>Ascomycota</taxon>
        <taxon>Taphrinomycotina</taxon>
        <taxon>Taphrinomycetes</taxon>
        <taxon>Taphrinales</taxon>
        <taxon>Protomycetaceae</taxon>
        <taxon>Protomyces</taxon>
    </lineage>
</organism>
<protein>
    <submittedName>
        <fullName evidence="1">Uncharacterized protein</fullName>
    </submittedName>
</protein>
<dbReference type="AlphaFoldDB" id="A0A1Y2FW26"/>
<dbReference type="Proteomes" id="UP000193685">
    <property type="component" value="Unassembled WGS sequence"/>
</dbReference>
<reference evidence="1 2" key="1">
    <citation type="submission" date="2016-07" db="EMBL/GenBank/DDBJ databases">
        <title>Pervasive Adenine N6-methylation of Active Genes in Fungi.</title>
        <authorList>
            <consortium name="DOE Joint Genome Institute"/>
            <person name="Mondo S.J."/>
            <person name="Dannebaum R.O."/>
            <person name="Kuo R.C."/>
            <person name="Labutti K."/>
            <person name="Haridas S."/>
            <person name="Kuo A."/>
            <person name="Salamov A."/>
            <person name="Ahrendt S.R."/>
            <person name="Lipzen A."/>
            <person name="Sullivan W."/>
            <person name="Andreopoulos W.B."/>
            <person name="Clum A."/>
            <person name="Lindquist E."/>
            <person name="Daum C."/>
            <person name="Ramamoorthy G.K."/>
            <person name="Gryganskyi A."/>
            <person name="Culley D."/>
            <person name="Magnuson J.K."/>
            <person name="James T.Y."/>
            <person name="O'Malley M.A."/>
            <person name="Stajich J.E."/>
            <person name="Spatafora J.W."/>
            <person name="Visel A."/>
            <person name="Grigoriev I.V."/>
        </authorList>
    </citation>
    <scope>NUCLEOTIDE SEQUENCE [LARGE SCALE GENOMIC DNA]</scope>
    <source>
        <strain evidence="1 2">12-1054</strain>
    </source>
</reference>
<evidence type="ECO:0000313" key="2">
    <source>
        <dbReference type="Proteomes" id="UP000193685"/>
    </source>
</evidence>
<evidence type="ECO:0000313" key="1">
    <source>
        <dbReference type="EMBL" id="ORY86875.1"/>
    </source>
</evidence>
<proteinExistence type="predicted"/>
<dbReference type="EMBL" id="MCFI01000002">
    <property type="protein sequence ID" value="ORY86875.1"/>
    <property type="molecule type" value="Genomic_DNA"/>
</dbReference>
<sequence length="241" mass="27795">MFAFRVLQVYQLLALVLILESWYWRIGPMASYKLTLLMSIPTYSLVHVFTAKNMDDLGFLHRHVLPNIWLSIVADKKFAFAEYRVREVFNWMPAADNIGYDWFNMSFEKTVDGDISVRLTNISRPLAMAILGTDHTSTSWQDVEAFPCSDQPCLFSSFDGQKLYWQTVDIFCTGTRYKELARKLLPYLPTQQRVESVARWLFKDGTALGHAAKLSLLHLTLGNLDWWTQLLDILAGRVDSL</sequence>
<name>A0A1Y2FW26_PROLT</name>
<dbReference type="RefSeq" id="XP_040727731.1">
    <property type="nucleotide sequence ID" value="XM_040866047.1"/>
</dbReference>